<dbReference type="GO" id="GO:0003677">
    <property type="term" value="F:DNA binding"/>
    <property type="evidence" value="ECO:0007669"/>
    <property type="project" value="InterPro"/>
</dbReference>
<dbReference type="SUPFAM" id="SSF53098">
    <property type="entry name" value="Ribonuclease H-like"/>
    <property type="match status" value="1"/>
</dbReference>
<name>A0A8T3BG16_DENNO</name>
<comment type="caution">
    <text evidence="7">The sequence shown here is derived from an EMBL/GenBank/DDBJ whole genome shotgun (WGS) entry which is preliminary data.</text>
</comment>
<accession>A0A8T3BG16</accession>
<evidence type="ECO:0000256" key="3">
    <source>
        <dbReference type="ARBA" id="ARBA00022833"/>
    </source>
</evidence>
<dbReference type="EMBL" id="JAGYWB010000009">
    <property type="protein sequence ID" value="KAI0510865.1"/>
    <property type="molecule type" value="Genomic_DNA"/>
</dbReference>
<evidence type="ECO:0000256" key="4">
    <source>
        <dbReference type="PROSITE-ProRule" id="PRU00027"/>
    </source>
</evidence>
<dbReference type="AlphaFoldDB" id="A0A8T3BG16"/>
<sequence length="657" mass="75341">MDLPTVSSHGVREKIDIAWSHCSETKGADGKKQYICLHCGTIYKGGGINRLKQHLAGVRGNISSCKKVPHDIRHQMIENLKEIGKRKAQTQEELEQNTTLFVDEHIDDERGSSSLPKSQTSDAHHEGLDKGKRKKDEIDNFFAPRTKPGSQPSLKSVMASKEAIYRADLAVKRWFYDSCIPFNSINSPFAQKAIDAIAAIGPGYKLPSYHKLRVNLLRDCKEECRLLIDSYRRSWKEIGCTLMADGWTDNRNRTLINFLVYCPRGLAFLKSVDASDITKDAKTLCSLFGEVVEWVGPQNVVQLVTDNAANYKKAGELLHERFGNIYWSPCSTHCLNLILKDFGNMPHIQDLAQRASKVTIFIYNHVFILAWLRKKEGWKEIIRPGANRFATTFITLKSISEHKQHLQAFITSKAFFESKISKTVKGQEASSIILDNKFWNDCLVSSKLTGPLIRLLRIVDSDEKPSIGFLYDGMYRARRAIKLMFRNVKRLYKPYTSIIKRRWDSQLRQGIHCAAYYLNPHFQYDKDNFCQKPEVLQGLTELIGNKDICPKSTVTMNEVRLFRNNLESFGKPIALRMAKEMQPDFKQKKRNYDPLDYTSIEMVDFWVLDEEPVSELILENLENEIYAEDVIPVVEELNTSSTKEPQTKFIISLSYII</sequence>
<evidence type="ECO:0000256" key="2">
    <source>
        <dbReference type="ARBA" id="ARBA00022771"/>
    </source>
</evidence>
<dbReference type="Proteomes" id="UP000829196">
    <property type="component" value="Unassembled WGS sequence"/>
</dbReference>
<reference evidence="7" key="1">
    <citation type="journal article" date="2022" name="Front. Genet.">
        <title>Chromosome-Scale Assembly of the Dendrobium nobile Genome Provides Insights Into the Molecular Mechanism of the Biosynthesis of the Medicinal Active Ingredient of Dendrobium.</title>
        <authorList>
            <person name="Xu Q."/>
            <person name="Niu S.-C."/>
            <person name="Li K.-L."/>
            <person name="Zheng P.-J."/>
            <person name="Zhang X.-J."/>
            <person name="Jia Y."/>
            <person name="Liu Y."/>
            <person name="Niu Y.-X."/>
            <person name="Yu L.-H."/>
            <person name="Chen D.-F."/>
            <person name="Zhang G.-Q."/>
        </authorList>
    </citation>
    <scope>NUCLEOTIDE SEQUENCE</scope>
    <source>
        <tissue evidence="7">Leaf</tissue>
    </source>
</reference>
<keyword evidence="1" id="KW-0479">Metal-binding</keyword>
<keyword evidence="8" id="KW-1185">Reference proteome</keyword>
<feature type="domain" description="BED-type" evidence="6">
    <location>
        <begin position="13"/>
        <end position="72"/>
    </location>
</feature>
<evidence type="ECO:0000256" key="1">
    <source>
        <dbReference type="ARBA" id="ARBA00022723"/>
    </source>
</evidence>
<keyword evidence="3" id="KW-0862">Zinc</keyword>
<dbReference type="PANTHER" id="PTHR32166">
    <property type="entry name" value="OSJNBA0013A04.12 PROTEIN"/>
    <property type="match status" value="1"/>
</dbReference>
<feature type="compositionally biased region" description="Basic and acidic residues" evidence="5">
    <location>
        <begin position="122"/>
        <end position="135"/>
    </location>
</feature>
<gene>
    <name evidence="7" type="ORF">KFK09_011475</name>
</gene>
<dbReference type="InterPro" id="IPR012337">
    <property type="entry name" value="RNaseH-like_sf"/>
</dbReference>
<dbReference type="GO" id="GO:0008270">
    <property type="term" value="F:zinc ion binding"/>
    <property type="evidence" value="ECO:0007669"/>
    <property type="project" value="UniProtKB-KW"/>
</dbReference>
<protein>
    <recommendedName>
        <fullName evidence="6">BED-type domain-containing protein</fullName>
    </recommendedName>
</protein>
<organism evidence="7 8">
    <name type="scientific">Dendrobium nobile</name>
    <name type="common">Orchid</name>
    <dbReference type="NCBI Taxonomy" id="94219"/>
    <lineage>
        <taxon>Eukaryota</taxon>
        <taxon>Viridiplantae</taxon>
        <taxon>Streptophyta</taxon>
        <taxon>Embryophyta</taxon>
        <taxon>Tracheophyta</taxon>
        <taxon>Spermatophyta</taxon>
        <taxon>Magnoliopsida</taxon>
        <taxon>Liliopsida</taxon>
        <taxon>Asparagales</taxon>
        <taxon>Orchidaceae</taxon>
        <taxon>Epidendroideae</taxon>
        <taxon>Malaxideae</taxon>
        <taxon>Dendrobiinae</taxon>
        <taxon>Dendrobium</taxon>
    </lineage>
</organism>
<feature type="compositionally biased region" description="Polar residues" evidence="5">
    <location>
        <begin position="112"/>
        <end position="121"/>
    </location>
</feature>
<dbReference type="OrthoDB" id="685429at2759"/>
<dbReference type="Pfam" id="PF04937">
    <property type="entry name" value="DUF659"/>
    <property type="match status" value="1"/>
</dbReference>
<proteinExistence type="predicted"/>
<evidence type="ECO:0000313" key="7">
    <source>
        <dbReference type="EMBL" id="KAI0510865.1"/>
    </source>
</evidence>
<feature type="region of interest" description="Disordered" evidence="5">
    <location>
        <begin position="108"/>
        <end position="135"/>
    </location>
</feature>
<dbReference type="InterPro" id="IPR007021">
    <property type="entry name" value="DUF659"/>
</dbReference>
<evidence type="ECO:0000313" key="8">
    <source>
        <dbReference type="Proteomes" id="UP000829196"/>
    </source>
</evidence>
<dbReference type="PROSITE" id="PS50808">
    <property type="entry name" value="ZF_BED"/>
    <property type="match status" value="1"/>
</dbReference>
<dbReference type="Pfam" id="PF02892">
    <property type="entry name" value="zf-BED"/>
    <property type="match status" value="1"/>
</dbReference>
<keyword evidence="2 4" id="KW-0863">Zinc-finger</keyword>
<evidence type="ECO:0000259" key="6">
    <source>
        <dbReference type="PROSITE" id="PS50808"/>
    </source>
</evidence>
<dbReference type="InterPro" id="IPR003656">
    <property type="entry name" value="Znf_BED"/>
</dbReference>
<evidence type="ECO:0000256" key="5">
    <source>
        <dbReference type="SAM" id="MobiDB-lite"/>
    </source>
</evidence>
<dbReference type="PANTHER" id="PTHR32166:SF121">
    <property type="entry name" value="DUF659 DOMAIN-CONTAINING PROTEIN"/>
    <property type="match status" value="1"/>
</dbReference>